<proteinExistence type="inferred from homology"/>
<evidence type="ECO:0000313" key="6">
    <source>
        <dbReference type="Proteomes" id="UP000253759"/>
    </source>
</evidence>
<dbReference type="InterPro" id="IPR036412">
    <property type="entry name" value="HAD-like_sf"/>
</dbReference>
<dbReference type="Pfam" id="PF00702">
    <property type="entry name" value="Hydrolase"/>
    <property type="match status" value="1"/>
</dbReference>
<dbReference type="NCBIfam" id="TIGR01509">
    <property type="entry name" value="HAD-SF-IA-v3"/>
    <property type="match status" value="1"/>
</dbReference>
<dbReference type="InterPro" id="IPR023214">
    <property type="entry name" value="HAD_sf"/>
</dbReference>
<dbReference type="SUPFAM" id="SSF56784">
    <property type="entry name" value="HAD-like"/>
    <property type="match status" value="1"/>
</dbReference>
<dbReference type="SFLD" id="SFLDG01129">
    <property type="entry name" value="C1.5:_HAD__Beta-PGM__Phosphata"/>
    <property type="match status" value="1"/>
</dbReference>
<protein>
    <submittedName>
        <fullName evidence="5">HAD family hydrolase</fullName>
    </submittedName>
</protein>
<organism evidence="5 6">
    <name type="scientific">Pelagibacterium lacus</name>
    <dbReference type="NCBI Taxonomy" id="2282655"/>
    <lineage>
        <taxon>Bacteria</taxon>
        <taxon>Pseudomonadati</taxon>
        <taxon>Pseudomonadota</taxon>
        <taxon>Alphaproteobacteria</taxon>
        <taxon>Hyphomicrobiales</taxon>
        <taxon>Devosiaceae</taxon>
        <taxon>Pelagibacterium</taxon>
    </lineage>
</organism>
<gene>
    <name evidence="5" type="ORF">DVH29_03165</name>
</gene>
<keyword evidence="3" id="KW-0479">Metal-binding</keyword>
<evidence type="ECO:0000256" key="4">
    <source>
        <dbReference type="ARBA" id="ARBA00022842"/>
    </source>
</evidence>
<dbReference type="OrthoDB" id="9797743at2"/>
<dbReference type="GO" id="GO:0046872">
    <property type="term" value="F:metal ion binding"/>
    <property type="evidence" value="ECO:0007669"/>
    <property type="project" value="UniProtKB-KW"/>
</dbReference>
<dbReference type="SFLD" id="SFLDS00003">
    <property type="entry name" value="Haloacid_Dehalogenase"/>
    <property type="match status" value="1"/>
</dbReference>
<comment type="caution">
    <text evidence="5">The sequence shown here is derived from an EMBL/GenBank/DDBJ whole genome shotgun (WGS) entry which is preliminary data.</text>
</comment>
<accession>A0A369W7X7</accession>
<evidence type="ECO:0000256" key="3">
    <source>
        <dbReference type="ARBA" id="ARBA00022723"/>
    </source>
</evidence>
<reference evidence="6" key="1">
    <citation type="submission" date="2018-07" db="EMBL/GenBank/DDBJ databases">
        <authorList>
            <person name="Liu B.-T."/>
            <person name="Du Z."/>
        </authorList>
    </citation>
    <scope>NUCLEOTIDE SEQUENCE [LARGE SCALE GENOMIC DNA]</scope>
    <source>
        <strain evidence="6">XYN52</strain>
    </source>
</reference>
<dbReference type="PANTHER" id="PTHR46193:SF10">
    <property type="entry name" value="6-PHOSPHOGLUCONATE PHOSPHATASE"/>
    <property type="match status" value="1"/>
</dbReference>
<comment type="cofactor">
    <cofactor evidence="1">
        <name>Mg(2+)</name>
        <dbReference type="ChEBI" id="CHEBI:18420"/>
    </cofactor>
</comment>
<comment type="similarity">
    <text evidence="2">Belongs to the HAD-like hydrolase superfamily. CbbY/CbbZ/Gph/YieH family.</text>
</comment>
<sequence length="235" mass="24842">MGARAGSGAEAPLVIFDCDGVLVDSEPIAIDVLVQTVAALGVKIDTPAAYRDFLGRTLASVSDTLRARYGVEMDAAAREAMRHALYARYRAALRPMAGVDAMLDRIEGRICVASSSVAERIEISLRLTGLYERFAPHIFSAAMVARGKPAPDLFLHAARMMAAAPADCIVVEDSPAGVEAARAAGMTVFAFAGGGHAEPAGLRAKLAALGPDLVFDDLRRLPDLLRSHGEKLRSI</sequence>
<dbReference type="PANTHER" id="PTHR46193">
    <property type="entry name" value="6-PHOSPHOGLUCONATE PHOSPHATASE"/>
    <property type="match status" value="1"/>
</dbReference>
<evidence type="ECO:0000313" key="5">
    <source>
        <dbReference type="EMBL" id="RDE09945.1"/>
    </source>
</evidence>
<dbReference type="Proteomes" id="UP000253759">
    <property type="component" value="Unassembled WGS sequence"/>
</dbReference>
<dbReference type="Gene3D" id="3.40.50.1000">
    <property type="entry name" value="HAD superfamily/HAD-like"/>
    <property type="match status" value="1"/>
</dbReference>
<dbReference type="InterPro" id="IPR006439">
    <property type="entry name" value="HAD-SF_hydro_IA"/>
</dbReference>
<dbReference type="AlphaFoldDB" id="A0A369W7X7"/>
<dbReference type="RefSeq" id="WP_114644712.1">
    <property type="nucleotide sequence ID" value="NZ_QQNH01000003.1"/>
</dbReference>
<dbReference type="GO" id="GO:0016787">
    <property type="term" value="F:hydrolase activity"/>
    <property type="evidence" value="ECO:0007669"/>
    <property type="project" value="UniProtKB-KW"/>
</dbReference>
<keyword evidence="6" id="KW-1185">Reference proteome</keyword>
<evidence type="ECO:0000256" key="2">
    <source>
        <dbReference type="ARBA" id="ARBA00006171"/>
    </source>
</evidence>
<dbReference type="EMBL" id="QQNH01000003">
    <property type="protein sequence ID" value="RDE09945.1"/>
    <property type="molecule type" value="Genomic_DNA"/>
</dbReference>
<name>A0A369W7X7_9HYPH</name>
<dbReference type="InterPro" id="IPR023198">
    <property type="entry name" value="PGP-like_dom2"/>
</dbReference>
<keyword evidence="5" id="KW-0378">Hydrolase</keyword>
<evidence type="ECO:0000256" key="1">
    <source>
        <dbReference type="ARBA" id="ARBA00001946"/>
    </source>
</evidence>
<keyword evidence="4" id="KW-0460">Magnesium</keyword>
<dbReference type="Gene3D" id="1.10.150.240">
    <property type="entry name" value="Putative phosphatase, domain 2"/>
    <property type="match status" value="1"/>
</dbReference>
<dbReference type="InterPro" id="IPR051600">
    <property type="entry name" value="Beta-PGM-like"/>
</dbReference>